<organism evidence="9">
    <name type="scientific">Chlorobium chlorochromatii (strain CaD3)</name>
    <dbReference type="NCBI Taxonomy" id="340177"/>
    <lineage>
        <taxon>Bacteria</taxon>
        <taxon>Pseudomonadati</taxon>
        <taxon>Chlorobiota</taxon>
        <taxon>Chlorobiia</taxon>
        <taxon>Chlorobiales</taxon>
        <taxon>Chlorobiaceae</taxon>
        <taxon>Chlorobium/Pelodictyon group</taxon>
        <taxon>Chlorobium</taxon>
    </lineage>
</organism>
<dbReference type="KEGG" id="cch:Cag_0627"/>
<evidence type="ECO:0000256" key="1">
    <source>
        <dbReference type="ARBA" id="ARBA00004442"/>
    </source>
</evidence>
<dbReference type="Pfam" id="PF02321">
    <property type="entry name" value="OEP"/>
    <property type="match status" value="2"/>
</dbReference>
<protein>
    <submittedName>
        <fullName evidence="9">Outer membrane efflux protein, putative</fullName>
    </submittedName>
</protein>
<sequence>MLHHKKRGVVTFTGKQLLVVVLLFLLPFAGVQGAENSVVKSGNAVTLEEALQIGLQRNRTLEVARLDRDIAHQKIRETWADVLPKLTLSGTYTRSLKPSVLLLPPNPLFPSGELQTSSDNAAFVGLDLRQPLFNASAMAGIRAANIVRSLSDASYRKTEMAVLTDIKLAYYDVLIAREQVKLIEQSIARWEQSRRDTRALFRQGIAADIDTLKAFLSVENLRPDFIQAESRVASAMTTLKNLMGVPADSAIVLSGKLELPSGTKASYPATTELAAREAFEQRPDLRQIALQADAEAENVNSLKAERYPLLSLFGKLEAQTSFNDGINPSESRWPVSSSAGVQLSLPLFTGYRTSARIEQATLSRRQTLTRLEEQKASVRAELETALLHLHEAQQRIEVQSKTIAVAERSYTISRLRFREGIGSRLELSDAELQLVKARTNYLQAVYDYLVATTRLDKSLGRRSALLPLTR</sequence>
<dbReference type="SUPFAM" id="SSF56954">
    <property type="entry name" value="Outer membrane efflux proteins (OEP)"/>
    <property type="match status" value="1"/>
</dbReference>
<keyword evidence="4" id="KW-1134">Transmembrane beta strand</keyword>
<name>Q3ASX5_CHLCH</name>
<dbReference type="PANTHER" id="PTHR30026">
    <property type="entry name" value="OUTER MEMBRANE PROTEIN TOLC"/>
    <property type="match status" value="1"/>
</dbReference>
<keyword evidence="6" id="KW-0472">Membrane</keyword>
<proteinExistence type="inferred from homology"/>
<evidence type="ECO:0000256" key="8">
    <source>
        <dbReference type="SAM" id="Coils"/>
    </source>
</evidence>
<keyword evidence="5" id="KW-0812">Transmembrane</keyword>
<evidence type="ECO:0000313" key="9">
    <source>
        <dbReference type="EMBL" id="ABB27900.1"/>
    </source>
</evidence>
<gene>
    <name evidence="9" type="ordered locus">Cag_0627</name>
</gene>
<evidence type="ECO:0000256" key="4">
    <source>
        <dbReference type="ARBA" id="ARBA00022452"/>
    </source>
</evidence>
<evidence type="ECO:0000256" key="3">
    <source>
        <dbReference type="ARBA" id="ARBA00022448"/>
    </source>
</evidence>
<dbReference type="GO" id="GO:0015562">
    <property type="term" value="F:efflux transmembrane transporter activity"/>
    <property type="evidence" value="ECO:0007669"/>
    <property type="project" value="InterPro"/>
</dbReference>
<feature type="coiled-coil region" evidence="8">
    <location>
        <begin position="368"/>
        <end position="409"/>
    </location>
</feature>
<dbReference type="PANTHER" id="PTHR30026:SF20">
    <property type="entry name" value="OUTER MEMBRANE PROTEIN TOLC"/>
    <property type="match status" value="1"/>
</dbReference>
<keyword evidence="7" id="KW-0998">Cell outer membrane</keyword>
<dbReference type="GO" id="GO:0009279">
    <property type="term" value="C:cell outer membrane"/>
    <property type="evidence" value="ECO:0007669"/>
    <property type="project" value="UniProtKB-SubCell"/>
</dbReference>
<dbReference type="InterPro" id="IPR003423">
    <property type="entry name" value="OMP_efflux"/>
</dbReference>
<evidence type="ECO:0000256" key="2">
    <source>
        <dbReference type="ARBA" id="ARBA00007613"/>
    </source>
</evidence>
<comment type="subcellular location">
    <subcellularLocation>
        <location evidence="1">Cell outer membrane</location>
    </subcellularLocation>
</comment>
<dbReference type="AlphaFoldDB" id="Q3ASX5"/>
<dbReference type="HOGENOM" id="CLU_012817_10_0_10"/>
<comment type="similarity">
    <text evidence="2">Belongs to the outer membrane factor (OMF) (TC 1.B.17) family.</text>
</comment>
<dbReference type="STRING" id="340177.Cag_0627"/>
<accession>Q3ASX5</accession>
<dbReference type="Gene3D" id="1.20.1600.10">
    <property type="entry name" value="Outer membrane efflux proteins (OEP)"/>
    <property type="match status" value="1"/>
</dbReference>
<dbReference type="EMBL" id="CP000108">
    <property type="protein sequence ID" value="ABB27900.1"/>
    <property type="molecule type" value="Genomic_DNA"/>
</dbReference>
<evidence type="ECO:0000256" key="6">
    <source>
        <dbReference type="ARBA" id="ARBA00023136"/>
    </source>
</evidence>
<dbReference type="OrthoDB" id="367883at2"/>
<dbReference type="GO" id="GO:1990281">
    <property type="term" value="C:efflux pump complex"/>
    <property type="evidence" value="ECO:0007669"/>
    <property type="project" value="TreeGrafter"/>
</dbReference>
<reference evidence="9" key="1">
    <citation type="submission" date="2005-08" db="EMBL/GenBank/DDBJ databases">
        <title>Complete sequence of Chlorobium chlorochromatii CaD3.</title>
        <authorList>
            <person name="Copeland A."/>
            <person name="Lucas S."/>
            <person name="Lapidus A."/>
            <person name="Barry K."/>
            <person name="Detter J.C."/>
            <person name="Glavina T."/>
            <person name="Hammon N."/>
            <person name="Israni S."/>
            <person name="Pitluck S."/>
            <person name="Bryant D."/>
            <person name="Schmutz J."/>
            <person name="Larimer F."/>
            <person name="Land M."/>
            <person name="Kyrpides N."/>
            <person name="Ivanova N."/>
            <person name="Richardson P."/>
        </authorList>
    </citation>
    <scope>NUCLEOTIDE SEQUENCE [LARGE SCALE GENOMIC DNA]</scope>
    <source>
        <strain evidence="9">CaD3</strain>
    </source>
</reference>
<dbReference type="eggNOG" id="COG1538">
    <property type="taxonomic scope" value="Bacteria"/>
</dbReference>
<dbReference type="InterPro" id="IPR051906">
    <property type="entry name" value="TolC-like"/>
</dbReference>
<keyword evidence="8" id="KW-0175">Coiled coil</keyword>
<keyword evidence="3" id="KW-0813">Transport</keyword>
<evidence type="ECO:0000256" key="5">
    <source>
        <dbReference type="ARBA" id="ARBA00022692"/>
    </source>
</evidence>
<evidence type="ECO:0000256" key="7">
    <source>
        <dbReference type="ARBA" id="ARBA00023237"/>
    </source>
</evidence>
<dbReference type="GO" id="GO:0015288">
    <property type="term" value="F:porin activity"/>
    <property type="evidence" value="ECO:0007669"/>
    <property type="project" value="TreeGrafter"/>
</dbReference>